<dbReference type="SUPFAM" id="SSF50249">
    <property type="entry name" value="Nucleic acid-binding proteins"/>
    <property type="match status" value="1"/>
</dbReference>
<protein>
    <submittedName>
        <fullName evidence="2">Uncharacterized protein</fullName>
    </submittedName>
</protein>
<evidence type="ECO:0000313" key="3">
    <source>
        <dbReference type="Proteomes" id="UP001237642"/>
    </source>
</evidence>
<reference evidence="2" key="1">
    <citation type="submission" date="2023-02" db="EMBL/GenBank/DDBJ databases">
        <title>Genome of toxic invasive species Heracleum sosnowskyi carries increased number of genes despite the absence of recent whole-genome duplications.</title>
        <authorList>
            <person name="Schelkunov M."/>
            <person name="Shtratnikova V."/>
            <person name="Makarenko M."/>
            <person name="Klepikova A."/>
            <person name="Omelchenko D."/>
            <person name="Novikova G."/>
            <person name="Obukhova E."/>
            <person name="Bogdanov V."/>
            <person name="Penin A."/>
            <person name="Logacheva M."/>
        </authorList>
    </citation>
    <scope>NUCLEOTIDE SEQUENCE</scope>
    <source>
        <strain evidence="2">Hsosn_3</strain>
        <tissue evidence="2">Leaf</tissue>
    </source>
</reference>
<comment type="caution">
    <text evidence="2">The sequence shown here is derived from an EMBL/GenBank/DDBJ whole genome shotgun (WGS) entry which is preliminary data.</text>
</comment>
<name>A0AAD8N507_9APIA</name>
<dbReference type="Proteomes" id="UP001237642">
    <property type="component" value="Unassembled WGS sequence"/>
</dbReference>
<feature type="region of interest" description="Disordered" evidence="1">
    <location>
        <begin position="155"/>
        <end position="179"/>
    </location>
</feature>
<feature type="compositionally biased region" description="Polar residues" evidence="1">
    <location>
        <begin position="167"/>
        <end position="179"/>
    </location>
</feature>
<evidence type="ECO:0000313" key="2">
    <source>
        <dbReference type="EMBL" id="KAK1396874.1"/>
    </source>
</evidence>
<accession>A0AAD8N507</accession>
<dbReference type="InterPro" id="IPR012340">
    <property type="entry name" value="NA-bd_OB-fold"/>
</dbReference>
<dbReference type="Gene3D" id="2.40.50.140">
    <property type="entry name" value="Nucleic acid-binding proteins"/>
    <property type="match status" value="1"/>
</dbReference>
<reference evidence="2" key="2">
    <citation type="submission" date="2023-05" db="EMBL/GenBank/DDBJ databases">
        <authorList>
            <person name="Schelkunov M.I."/>
        </authorList>
    </citation>
    <scope>NUCLEOTIDE SEQUENCE</scope>
    <source>
        <strain evidence="2">Hsosn_3</strain>
        <tissue evidence="2">Leaf</tissue>
    </source>
</reference>
<keyword evidence="3" id="KW-1185">Reference proteome</keyword>
<gene>
    <name evidence="2" type="ORF">POM88_006737</name>
</gene>
<sequence>MDESEYFIPSNNFDFFEMEELSKLAKQNVYLADVVGVVIKRYNIRPVRNTKLGTNQMQVRMKITDGKHKINVIFWEKFAEEFQQDVDSNQYEEPLILIIYKGNFPTMLKILENEDYTMKLQILEVNIQKKSDLYLATDMFKGFNFDDDTQNEETIVKPKEYSAGEPSGSSYHLDNMSET</sequence>
<dbReference type="AlphaFoldDB" id="A0AAD8N507"/>
<dbReference type="EMBL" id="JAUIZM010000002">
    <property type="protein sequence ID" value="KAK1396874.1"/>
    <property type="molecule type" value="Genomic_DNA"/>
</dbReference>
<organism evidence="2 3">
    <name type="scientific">Heracleum sosnowskyi</name>
    <dbReference type="NCBI Taxonomy" id="360622"/>
    <lineage>
        <taxon>Eukaryota</taxon>
        <taxon>Viridiplantae</taxon>
        <taxon>Streptophyta</taxon>
        <taxon>Embryophyta</taxon>
        <taxon>Tracheophyta</taxon>
        <taxon>Spermatophyta</taxon>
        <taxon>Magnoliopsida</taxon>
        <taxon>eudicotyledons</taxon>
        <taxon>Gunneridae</taxon>
        <taxon>Pentapetalae</taxon>
        <taxon>asterids</taxon>
        <taxon>campanulids</taxon>
        <taxon>Apiales</taxon>
        <taxon>Apiaceae</taxon>
        <taxon>Apioideae</taxon>
        <taxon>apioid superclade</taxon>
        <taxon>Tordylieae</taxon>
        <taxon>Tordyliinae</taxon>
        <taxon>Heracleum</taxon>
    </lineage>
</organism>
<proteinExistence type="predicted"/>
<evidence type="ECO:0000256" key="1">
    <source>
        <dbReference type="SAM" id="MobiDB-lite"/>
    </source>
</evidence>